<comment type="pathway">
    <text evidence="1">Cofactor biosynthesis; adenosylcobalamin biosynthesis.</text>
</comment>
<dbReference type="InterPro" id="IPR003043">
    <property type="entry name" value="Uropor_MeTrfase_CS"/>
</dbReference>
<dbReference type="PANTHER" id="PTHR45790:SF1">
    <property type="entry name" value="SIROHEME SYNTHASE"/>
    <property type="match status" value="1"/>
</dbReference>
<name>A0ABV5ZAY6_9GAMM</name>
<dbReference type="InterPro" id="IPR035996">
    <property type="entry name" value="4pyrrol_Methylase_sf"/>
</dbReference>
<organism evidence="11 12">
    <name type="scientific">Balneatrix alpica</name>
    <dbReference type="NCBI Taxonomy" id="75684"/>
    <lineage>
        <taxon>Bacteria</taxon>
        <taxon>Pseudomonadati</taxon>
        <taxon>Pseudomonadota</taxon>
        <taxon>Gammaproteobacteria</taxon>
        <taxon>Oceanospirillales</taxon>
        <taxon>Balneatrichaceae</taxon>
        <taxon>Balneatrix</taxon>
    </lineage>
</organism>
<evidence type="ECO:0000256" key="6">
    <source>
        <dbReference type="ARBA" id="ARBA00022691"/>
    </source>
</evidence>
<evidence type="ECO:0000256" key="9">
    <source>
        <dbReference type="RuleBase" id="RU003960"/>
    </source>
</evidence>
<dbReference type="InterPro" id="IPR000878">
    <property type="entry name" value="4pyrrol_Mease"/>
</dbReference>
<dbReference type="Pfam" id="PF00590">
    <property type="entry name" value="TP_methylase"/>
    <property type="match status" value="1"/>
</dbReference>
<dbReference type="InterPro" id="IPR014776">
    <property type="entry name" value="4pyrrole_Mease_sub2"/>
</dbReference>
<evidence type="ECO:0000256" key="1">
    <source>
        <dbReference type="ARBA" id="ARBA00004953"/>
    </source>
</evidence>
<keyword evidence="7" id="KW-0627">Porphyrin biosynthesis</keyword>
<dbReference type="NCBIfam" id="TIGR01469">
    <property type="entry name" value="cobA_cysG_Cterm"/>
    <property type="match status" value="1"/>
</dbReference>
<dbReference type="InterPro" id="IPR014777">
    <property type="entry name" value="4pyrrole_Mease_sub1"/>
</dbReference>
<evidence type="ECO:0000313" key="12">
    <source>
        <dbReference type="Proteomes" id="UP001589628"/>
    </source>
</evidence>
<keyword evidence="5 9" id="KW-0808">Transferase</keyword>
<evidence type="ECO:0000256" key="8">
    <source>
        <dbReference type="ARBA" id="ARBA00025705"/>
    </source>
</evidence>
<comment type="similarity">
    <text evidence="2 9">Belongs to the precorrin methyltransferase family.</text>
</comment>
<dbReference type="PROSITE" id="PS00840">
    <property type="entry name" value="SUMT_2"/>
    <property type="match status" value="1"/>
</dbReference>
<dbReference type="InterPro" id="IPR006366">
    <property type="entry name" value="CobA/CysG_C"/>
</dbReference>
<dbReference type="GO" id="GO:0004851">
    <property type="term" value="F:uroporphyrin-III C-methyltransferase activity"/>
    <property type="evidence" value="ECO:0007669"/>
    <property type="project" value="UniProtKB-EC"/>
</dbReference>
<evidence type="ECO:0000259" key="10">
    <source>
        <dbReference type="Pfam" id="PF00590"/>
    </source>
</evidence>
<dbReference type="Proteomes" id="UP001589628">
    <property type="component" value="Unassembled WGS sequence"/>
</dbReference>
<comment type="pathway">
    <text evidence="8">Porphyrin-containing compound metabolism; siroheme biosynthesis; precorrin-2 from uroporphyrinogen III: step 1/1.</text>
</comment>
<dbReference type="CDD" id="cd11642">
    <property type="entry name" value="SUMT"/>
    <property type="match status" value="1"/>
</dbReference>
<comment type="caution">
    <text evidence="11">The sequence shown here is derived from an EMBL/GenBank/DDBJ whole genome shotgun (WGS) entry which is preliminary data.</text>
</comment>
<dbReference type="SUPFAM" id="SSF53790">
    <property type="entry name" value="Tetrapyrrole methylase"/>
    <property type="match status" value="1"/>
</dbReference>
<evidence type="ECO:0000256" key="4">
    <source>
        <dbReference type="ARBA" id="ARBA00022603"/>
    </source>
</evidence>
<dbReference type="Gene3D" id="3.30.950.10">
    <property type="entry name" value="Methyltransferase, Cobalt-precorrin-4 Transmethylase, Domain 2"/>
    <property type="match status" value="1"/>
</dbReference>
<dbReference type="EC" id="2.1.1.107" evidence="3"/>
<gene>
    <name evidence="11" type="primary">cobA</name>
    <name evidence="11" type="ORF">ACFFLH_04640</name>
</gene>
<evidence type="ECO:0000256" key="5">
    <source>
        <dbReference type="ARBA" id="ARBA00022679"/>
    </source>
</evidence>
<dbReference type="PROSITE" id="PS00839">
    <property type="entry name" value="SUMT_1"/>
    <property type="match status" value="1"/>
</dbReference>
<dbReference type="InterPro" id="IPR050161">
    <property type="entry name" value="Siro_Cobalamin_biosynth"/>
</dbReference>
<dbReference type="Gene3D" id="3.40.1010.10">
    <property type="entry name" value="Cobalt-precorrin-4 Transmethylase, Domain 1"/>
    <property type="match status" value="1"/>
</dbReference>
<evidence type="ECO:0000256" key="7">
    <source>
        <dbReference type="ARBA" id="ARBA00023244"/>
    </source>
</evidence>
<evidence type="ECO:0000256" key="3">
    <source>
        <dbReference type="ARBA" id="ARBA00012162"/>
    </source>
</evidence>
<keyword evidence="6" id="KW-0949">S-adenosyl-L-methionine</keyword>
<proteinExistence type="inferred from homology"/>
<dbReference type="GO" id="GO:0032259">
    <property type="term" value="P:methylation"/>
    <property type="evidence" value="ECO:0007669"/>
    <property type="project" value="UniProtKB-KW"/>
</dbReference>
<dbReference type="EMBL" id="JBHLZN010000001">
    <property type="protein sequence ID" value="MFB9885694.1"/>
    <property type="molecule type" value="Genomic_DNA"/>
</dbReference>
<keyword evidence="12" id="KW-1185">Reference proteome</keyword>
<feature type="domain" description="Tetrapyrrole methylase" evidence="10">
    <location>
        <begin position="57"/>
        <end position="266"/>
    </location>
</feature>
<dbReference type="PANTHER" id="PTHR45790">
    <property type="entry name" value="SIROHEME SYNTHASE-RELATED"/>
    <property type="match status" value="1"/>
</dbReference>
<keyword evidence="4 9" id="KW-0489">Methyltransferase</keyword>
<evidence type="ECO:0000256" key="2">
    <source>
        <dbReference type="ARBA" id="ARBA00005879"/>
    </source>
</evidence>
<accession>A0ABV5ZAY6</accession>
<protein>
    <recommendedName>
        <fullName evidence="3">uroporphyrinogen-III C-methyltransferase</fullName>
        <ecNumber evidence="3">2.1.1.107</ecNumber>
    </recommendedName>
</protein>
<reference evidence="11 12" key="1">
    <citation type="submission" date="2024-09" db="EMBL/GenBank/DDBJ databases">
        <authorList>
            <person name="Sun Q."/>
            <person name="Mori K."/>
        </authorList>
    </citation>
    <scope>NUCLEOTIDE SEQUENCE [LARGE SCALE GENOMIC DNA]</scope>
    <source>
        <strain evidence="11 12">ATCC 51285</strain>
    </source>
</reference>
<evidence type="ECO:0000313" key="11">
    <source>
        <dbReference type="EMBL" id="MFB9885694.1"/>
    </source>
</evidence>
<dbReference type="RefSeq" id="WP_081414465.1">
    <property type="nucleotide sequence ID" value="NZ_JBHLZN010000001.1"/>
</dbReference>
<dbReference type="NCBIfam" id="NF004790">
    <property type="entry name" value="PRK06136.1"/>
    <property type="match status" value="1"/>
</dbReference>
<sequence length="305" mass="32698">MFTRTLISPWQELKSRCFTWLRQRLDHQGPLHYQGKELDQGQGLDGLALADFRPGSVWLVGAGPGDLGLLTLRAWQAIQLADVVVYDRLVSDAILGQIPLGKERYYVGKAAGNHSLPQDRIEAELIRLAQQGKRVLRLKGGDPYIFGRGGEEALSLAAAGVSCTVVPGITAAAGCAASGGIPLTFRGVAQSCRLITGHLQAGQEGVDDSHWSQPGQTLVFYMGLANAGKIVAKLRQEGQPDTLPVAIVERGTQPDQRVVETCLGELVQTIAREGCQSPALLIVGEVVRLRQSLLPVQGQALALTQ</sequence>